<dbReference type="Proteomes" id="UP001212841">
    <property type="component" value="Unassembled WGS sequence"/>
</dbReference>
<dbReference type="GO" id="GO:0005615">
    <property type="term" value="C:extracellular space"/>
    <property type="evidence" value="ECO:0007669"/>
    <property type="project" value="TreeGrafter"/>
</dbReference>
<keyword evidence="4 7" id="KW-0378">Hydrolase</keyword>
<dbReference type="Pfam" id="PF00082">
    <property type="entry name" value="Peptidase_S8"/>
    <property type="match status" value="1"/>
</dbReference>
<dbReference type="InterPro" id="IPR050131">
    <property type="entry name" value="Peptidase_S8_subtilisin-like"/>
</dbReference>
<dbReference type="AlphaFoldDB" id="A0AAD5X7R3"/>
<evidence type="ECO:0000256" key="1">
    <source>
        <dbReference type="ARBA" id="ARBA00011073"/>
    </source>
</evidence>
<evidence type="ECO:0000259" key="11">
    <source>
        <dbReference type="Pfam" id="PF00082"/>
    </source>
</evidence>
<dbReference type="SUPFAM" id="SSF52743">
    <property type="entry name" value="Subtilisin-like"/>
    <property type="match status" value="1"/>
</dbReference>
<reference evidence="13" key="1">
    <citation type="submission" date="2020-05" db="EMBL/GenBank/DDBJ databases">
        <title>Phylogenomic resolution of chytrid fungi.</title>
        <authorList>
            <person name="Stajich J.E."/>
            <person name="Amses K."/>
            <person name="Simmons R."/>
            <person name="Seto K."/>
            <person name="Myers J."/>
            <person name="Bonds A."/>
            <person name="Quandt C.A."/>
            <person name="Barry K."/>
            <person name="Liu P."/>
            <person name="Grigoriev I."/>
            <person name="Longcore J.E."/>
            <person name="James T.Y."/>
        </authorList>
    </citation>
    <scope>NUCLEOTIDE SEQUENCE</scope>
    <source>
        <strain evidence="13">JEL0318</strain>
    </source>
</reference>
<feature type="chain" id="PRO_5041977982" evidence="10">
    <location>
        <begin position="19"/>
        <end position="929"/>
    </location>
</feature>
<comment type="caution">
    <text evidence="13">The sequence shown here is derived from an EMBL/GenBank/DDBJ whole genome shotgun (WGS) entry which is preliminary data.</text>
</comment>
<dbReference type="GO" id="GO:0006508">
    <property type="term" value="P:proteolysis"/>
    <property type="evidence" value="ECO:0007669"/>
    <property type="project" value="UniProtKB-KW"/>
</dbReference>
<sequence>MKLLNFLLATFVVGAVRGASLVEDDAVGEIIPKRFLVKLEAGTATTESGIKDYIIKHLAGQDDIHISANQIRFRHVINSSLYRGASFEISTNTYNDEELTTAIRRLPKSVGTPKPVRRFRPKKEGREDQQPRRPKVSIVPPEFSAQAYHMKTGVGQLHKKGIFGKGIKVGIIDSGIYYKHPALGGGLGPGYKVAYGRTFADDPTSEGDETPEDCFSHGTHVAGIIAGNATGITDPEWKPAIEWRGVAPQATLGAYRVAGTISGICFPIMTDDAIVAAFYQAQKDGMQIINFSVGGTNPWTGGAIMEAVEAVEKAGVIVVVSAGNDGHLGGYTISSPSSSSKALAVGAINAFKLWENVLKGPFGKSFHFLRSLFGTTWDPLLNQTVKIIKGEFGSPANALSCAPLLNPATVNGTVVVYVSDKVNTPPPCLNPRTCVPCSACQTIQLAGATGCIAAVDGESRTSWYAMTNIPTGTVTSQTAGDIFKVVAANPEANWQFTDAAVKTTTDNGGESTTFTSIGLTQDLQIKPDVSGMGGQIYSTTPPGSLMYPGPYGYMDGTSMSAPYVCGVLALYLQVHQSKHQTPEAVRAIIRNSATPVHVDVPKNNKTTISLIGSVAQQGGGLINAPAAIFTTTIVSPSTLALNDTVRIGKTERTIRIENQGTKRVTYRLEHVPAALLETTRSGTDKYWRYSEDMLKDVKALVKFSTNTVNILPGRSAAVKVKFTIPKYAGLPIYSGFLRVTSSDKKQVLQIPYAGVIGDISTRPIISRQPLLGPNDSAQSIGVSPTSYGSLYLNFSIATATRLLKTEIISLNTTTPIGTLKYTSPLSPTGTLAGVVSNINRHPTGNSTEQVTSVISRPWKGKLYQPAFIIDEILSANFSQIVAERNFTRIPVGNYTIRLSGLKVFGDLRRDRDFDVWETNVFEVKADTFR</sequence>
<evidence type="ECO:0000256" key="7">
    <source>
        <dbReference type="PROSITE-ProRule" id="PRU01240"/>
    </source>
</evidence>
<feature type="active site" description="Charge relay system" evidence="6 7">
    <location>
        <position position="217"/>
    </location>
</feature>
<evidence type="ECO:0000256" key="2">
    <source>
        <dbReference type="ARBA" id="ARBA00022670"/>
    </source>
</evidence>
<evidence type="ECO:0000256" key="6">
    <source>
        <dbReference type="PIRSR" id="PIRSR615500-1"/>
    </source>
</evidence>
<dbReference type="GO" id="GO:0016020">
    <property type="term" value="C:membrane"/>
    <property type="evidence" value="ECO:0007669"/>
    <property type="project" value="InterPro"/>
</dbReference>
<evidence type="ECO:0000256" key="8">
    <source>
        <dbReference type="RuleBase" id="RU003355"/>
    </source>
</evidence>
<dbReference type="InterPro" id="IPR036852">
    <property type="entry name" value="Peptidase_S8/S53_dom_sf"/>
</dbReference>
<comment type="similarity">
    <text evidence="1 7 8">Belongs to the peptidase S8 family.</text>
</comment>
<dbReference type="PRINTS" id="PR00723">
    <property type="entry name" value="SUBTILISIN"/>
</dbReference>
<feature type="domain" description="C5a peptidase/Subtilisin-like protease SBT2-like Fn3-like" evidence="12">
    <location>
        <begin position="641"/>
        <end position="752"/>
    </location>
</feature>
<dbReference type="PANTHER" id="PTHR43806:SF66">
    <property type="entry name" value="SERIN ENDOPEPTIDASE"/>
    <property type="match status" value="1"/>
</dbReference>
<evidence type="ECO:0000256" key="9">
    <source>
        <dbReference type="SAM" id="MobiDB-lite"/>
    </source>
</evidence>
<keyword evidence="2 7" id="KW-0645">Protease</keyword>
<accession>A0AAD5X7R3</accession>
<dbReference type="InterPro" id="IPR023828">
    <property type="entry name" value="Peptidase_S8_Ser-AS"/>
</dbReference>
<dbReference type="PROSITE" id="PS00136">
    <property type="entry name" value="SUBTILASE_ASP"/>
    <property type="match status" value="1"/>
</dbReference>
<evidence type="ECO:0000256" key="3">
    <source>
        <dbReference type="ARBA" id="ARBA00022729"/>
    </source>
</evidence>
<evidence type="ECO:0000313" key="14">
    <source>
        <dbReference type="Proteomes" id="UP001212841"/>
    </source>
</evidence>
<proteinExistence type="inferred from homology"/>
<evidence type="ECO:0000256" key="4">
    <source>
        <dbReference type="ARBA" id="ARBA00022801"/>
    </source>
</evidence>
<dbReference type="GO" id="GO:0004252">
    <property type="term" value="F:serine-type endopeptidase activity"/>
    <property type="evidence" value="ECO:0007669"/>
    <property type="project" value="UniProtKB-UniRule"/>
</dbReference>
<protein>
    <submittedName>
        <fullName evidence="13">Uncharacterized protein</fullName>
    </submittedName>
</protein>
<dbReference type="InterPro" id="IPR022398">
    <property type="entry name" value="Peptidase_S8_His-AS"/>
</dbReference>
<feature type="domain" description="Peptidase S8/S53" evidence="11">
    <location>
        <begin position="164"/>
        <end position="596"/>
    </location>
</feature>
<dbReference type="PROSITE" id="PS00137">
    <property type="entry name" value="SUBTILASE_HIS"/>
    <property type="match status" value="1"/>
</dbReference>
<keyword evidence="5 7" id="KW-0720">Serine protease</keyword>
<keyword evidence="14" id="KW-1185">Reference proteome</keyword>
<feature type="compositionally biased region" description="Basic and acidic residues" evidence="9">
    <location>
        <begin position="122"/>
        <end position="131"/>
    </location>
</feature>
<dbReference type="PANTHER" id="PTHR43806">
    <property type="entry name" value="PEPTIDASE S8"/>
    <property type="match status" value="1"/>
</dbReference>
<feature type="active site" description="Charge relay system" evidence="6 7">
    <location>
        <position position="173"/>
    </location>
</feature>
<gene>
    <name evidence="13" type="ORF">HK097_008799</name>
</gene>
<dbReference type="InterPro" id="IPR010435">
    <property type="entry name" value="C5a/SBT2-like_Fn3"/>
</dbReference>
<dbReference type="EMBL" id="JADGJD010000054">
    <property type="protein sequence ID" value="KAJ3055900.1"/>
    <property type="molecule type" value="Genomic_DNA"/>
</dbReference>
<evidence type="ECO:0000259" key="12">
    <source>
        <dbReference type="Pfam" id="PF06280"/>
    </source>
</evidence>
<evidence type="ECO:0000256" key="10">
    <source>
        <dbReference type="SAM" id="SignalP"/>
    </source>
</evidence>
<name>A0AAD5X7R3_9FUNG</name>
<keyword evidence="3 10" id="KW-0732">Signal</keyword>
<dbReference type="Gene3D" id="3.40.50.200">
    <property type="entry name" value="Peptidase S8/S53 domain"/>
    <property type="match status" value="2"/>
</dbReference>
<dbReference type="InterPro" id="IPR015500">
    <property type="entry name" value="Peptidase_S8_subtilisin-rel"/>
</dbReference>
<feature type="region of interest" description="Disordered" evidence="9">
    <location>
        <begin position="107"/>
        <end position="135"/>
    </location>
</feature>
<dbReference type="InterPro" id="IPR000209">
    <property type="entry name" value="Peptidase_S8/S53_dom"/>
</dbReference>
<evidence type="ECO:0000313" key="13">
    <source>
        <dbReference type="EMBL" id="KAJ3055900.1"/>
    </source>
</evidence>
<evidence type="ECO:0000256" key="5">
    <source>
        <dbReference type="ARBA" id="ARBA00022825"/>
    </source>
</evidence>
<dbReference type="Gene3D" id="2.60.40.1710">
    <property type="entry name" value="Subtilisin-like superfamily"/>
    <property type="match status" value="1"/>
</dbReference>
<dbReference type="PROSITE" id="PS51892">
    <property type="entry name" value="SUBTILASE"/>
    <property type="match status" value="1"/>
</dbReference>
<feature type="active site" description="Charge relay system" evidence="6 7">
    <location>
        <position position="558"/>
    </location>
</feature>
<dbReference type="InterPro" id="IPR023827">
    <property type="entry name" value="Peptidase_S8_Asp-AS"/>
</dbReference>
<dbReference type="Pfam" id="PF06280">
    <property type="entry name" value="fn3_5"/>
    <property type="match status" value="1"/>
</dbReference>
<organism evidence="13 14">
    <name type="scientific">Rhizophlyctis rosea</name>
    <dbReference type="NCBI Taxonomy" id="64517"/>
    <lineage>
        <taxon>Eukaryota</taxon>
        <taxon>Fungi</taxon>
        <taxon>Fungi incertae sedis</taxon>
        <taxon>Chytridiomycota</taxon>
        <taxon>Chytridiomycota incertae sedis</taxon>
        <taxon>Chytridiomycetes</taxon>
        <taxon>Rhizophlyctidales</taxon>
        <taxon>Rhizophlyctidaceae</taxon>
        <taxon>Rhizophlyctis</taxon>
    </lineage>
</organism>
<dbReference type="PROSITE" id="PS00138">
    <property type="entry name" value="SUBTILASE_SER"/>
    <property type="match status" value="1"/>
</dbReference>
<feature type="signal peptide" evidence="10">
    <location>
        <begin position="1"/>
        <end position="18"/>
    </location>
</feature>